<evidence type="ECO:0000256" key="1">
    <source>
        <dbReference type="ARBA" id="ARBA00001933"/>
    </source>
</evidence>
<organism evidence="6 7">
    <name type="scientific">Candidatus Lokiarchaeum ossiferum</name>
    <dbReference type="NCBI Taxonomy" id="2951803"/>
    <lineage>
        <taxon>Archaea</taxon>
        <taxon>Promethearchaeati</taxon>
        <taxon>Promethearchaeota</taxon>
        <taxon>Promethearchaeia</taxon>
        <taxon>Promethearchaeales</taxon>
        <taxon>Promethearchaeaceae</taxon>
        <taxon>Candidatus Lokiarchaeum</taxon>
    </lineage>
</organism>
<comment type="cofactor">
    <cofactor evidence="1 3">
        <name>pyridoxal 5'-phosphate</name>
        <dbReference type="ChEBI" id="CHEBI:597326"/>
    </cofactor>
</comment>
<proteinExistence type="inferred from homology"/>
<gene>
    <name evidence="6" type="ORF">NEF87_004875</name>
</gene>
<accession>A0ABY6HYU6</accession>
<sequence>MDRKQSDLPIIPNHASHGGEVYSQNLNNKKILDFSVNVNHLFKKSIVDMDLKDLLETIDLYPDSNSTRLKELLIKISNNAFTQNQIIVGNGAMDLITVFSDAFFTKNDEIIVVQPTFTEYEWAITKNQAKIINIFRLPENDFKLPMAEIFEFLSQSPKAIFICNPNNPNGSLDAHNDIKNILKQALNSETLVFLDEAFIEFVEKTPRTNEMLEQCPNLFICRSFTKFYGIPGLRIGYGLGSQQMISKMKSYQNLWSVNTVAQELMGRLIGNTHLQELSREYYTKERKFMFDEINSLYGFKPYPSNANFLLVNLENLGMNSADVKTRLVESNILIRDCATLKGLNDKFIRIAIKDHESNLKIIQEFKKIVNSGGMHPKGIDLINQALALKHRKGKDLSCPYFPCHKQLEDCTFCYCPFYPCHNPISGGNFITSQKTGKKIWNCADCILSHKASNVDIILTELINLKSSFQEITHMQLMEIHKKIIDQDEAYHDR</sequence>
<dbReference type="InterPro" id="IPR015421">
    <property type="entry name" value="PyrdxlP-dep_Trfase_major"/>
</dbReference>
<evidence type="ECO:0000313" key="6">
    <source>
        <dbReference type="EMBL" id="UYP48590.1"/>
    </source>
</evidence>
<dbReference type="InterPro" id="IPR007212">
    <property type="entry name" value="Zf-like"/>
</dbReference>
<evidence type="ECO:0000313" key="7">
    <source>
        <dbReference type="Proteomes" id="UP001208689"/>
    </source>
</evidence>
<dbReference type="InterPro" id="IPR004839">
    <property type="entry name" value="Aminotransferase_I/II_large"/>
</dbReference>
<dbReference type="InterPro" id="IPR015424">
    <property type="entry name" value="PyrdxlP-dep_Trfase"/>
</dbReference>
<keyword evidence="2" id="KW-0663">Pyridoxal phosphate</keyword>
<comment type="similarity">
    <text evidence="3">Belongs to the class-I pyridoxal-phosphate-dependent aminotransferase family.</text>
</comment>
<dbReference type="InterPro" id="IPR015422">
    <property type="entry name" value="PyrdxlP-dep_Trfase_small"/>
</dbReference>
<name>A0ABY6HYU6_9ARCH</name>
<evidence type="ECO:0000256" key="3">
    <source>
        <dbReference type="RuleBase" id="RU000481"/>
    </source>
</evidence>
<dbReference type="PANTHER" id="PTHR42885">
    <property type="entry name" value="HISTIDINOL-PHOSPHATE AMINOTRANSFERASE-RELATED"/>
    <property type="match status" value="1"/>
</dbReference>
<feature type="domain" description="Aminotransferase class I/classII large" evidence="4">
    <location>
        <begin position="31"/>
        <end position="358"/>
    </location>
</feature>
<evidence type="ECO:0000259" key="4">
    <source>
        <dbReference type="Pfam" id="PF00155"/>
    </source>
</evidence>
<dbReference type="EMBL" id="CP104013">
    <property type="protein sequence ID" value="UYP48590.1"/>
    <property type="molecule type" value="Genomic_DNA"/>
</dbReference>
<reference evidence="6" key="1">
    <citation type="submission" date="2022-09" db="EMBL/GenBank/DDBJ databases">
        <title>Actin cytoskeleton and complex cell architecture in an #Asgard archaeon.</title>
        <authorList>
            <person name="Ponce Toledo R.I."/>
            <person name="Schleper C."/>
            <person name="Rodrigues Oliveira T."/>
            <person name="Wollweber F."/>
            <person name="Xu J."/>
            <person name="Rittmann S."/>
            <person name="Klingl A."/>
            <person name="Pilhofer M."/>
        </authorList>
    </citation>
    <scope>NUCLEOTIDE SEQUENCE</scope>
    <source>
        <strain evidence="6">B-35</strain>
    </source>
</reference>
<dbReference type="PROSITE" id="PS00105">
    <property type="entry name" value="AA_TRANSFER_CLASS_1"/>
    <property type="match status" value="1"/>
</dbReference>
<keyword evidence="3 6" id="KW-0808">Transferase</keyword>
<dbReference type="EC" id="2.6.1.-" evidence="3"/>
<feature type="domain" description="Cysteine-rich small" evidence="5">
    <location>
        <begin position="394"/>
        <end position="462"/>
    </location>
</feature>
<dbReference type="GO" id="GO:0004400">
    <property type="term" value="F:histidinol-phosphate transaminase activity"/>
    <property type="evidence" value="ECO:0007669"/>
    <property type="project" value="UniProtKB-EC"/>
</dbReference>
<dbReference type="Gene3D" id="3.40.640.10">
    <property type="entry name" value="Type I PLP-dependent aspartate aminotransferase-like (Major domain)"/>
    <property type="match status" value="1"/>
</dbReference>
<dbReference type="InterPro" id="IPR004838">
    <property type="entry name" value="NHTrfase_class1_PyrdxlP-BS"/>
</dbReference>
<keyword evidence="7" id="KW-1185">Reference proteome</keyword>
<dbReference type="PANTHER" id="PTHR42885:SF1">
    <property type="entry name" value="THREONINE-PHOSPHATE DECARBOXYLASE"/>
    <property type="match status" value="1"/>
</dbReference>
<dbReference type="Pfam" id="PF04071">
    <property type="entry name" value="zf-like"/>
    <property type="match status" value="1"/>
</dbReference>
<dbReference type="Pfam" id="PF00155">
    <property type="entry name" value="Aminotran_1_2"/>
    <property type="match status" value="1"/>
</dbReference>
<dbReference type="Gene3D" id="3.90.1150.10">
    <property type="entry name" value="Aspartate Aminotransferase, domain 1"/>
    <property type="match status" value="1"/>
</dbReference>
<dbReference type="CDD" id="cd00609">
    <property type="entry name" value="AAT_like"/>
    <property type="match status" value="1"/>
</dbReference>
<dbReference type="SUPFAM" id="SSF53383">
    <property type="entry name" value="PLP-dependent transferases"/>
    <property type="match status" value="1"/>
</dbReference>
<evidence type="ECO:0000256" key="2">
    <source>
        <dbReference type="ARBA" id="ARBA00022898"/>
    </source>
</evidence>
<dbReference type="Proteomes" id="UP001208689">
    <property type="component" value="Chromosome"/>
</dbReference>
<protein>
    <recommendedName>
        <fullName evidence="3">Aminotransferase</fullName>
        <ecNumber evidence="3">2.6.1.-</ecNumber>
    </recommendedName>
</protein>
<keyword evidence="3 6" id="KW-0032">Aminotransferase</keyword>
<evidence type="ECO:0000259" key="5">
    <source>
        <dbReference type="Pfam" id="PF04071"/>
    </source>
</evidence>